<evidence type="ECO:0000313" key="1">
    <source>
        <dbReference type="EMBL" id="KGQ00737.1"/>
    </source>
</evidence>
<dbReference type="AlphaFoldDB" id="A0A0A2V304"/>
<gene>
    <name evidence="1" type="ORF">PAAG_12601</name>
</gene>
<dbReference type="HOGENOM" id="CLU_3368666_0_0_1"/>
<organism evidence="1 2">
    <name type="scientific">Paracoccidioides lutzii (strain ATCC MYA-826 / Pb01)</name>
    <name type="common">Paracoccidioides brasiliensis</name>
    <dbReference type="NCBI Taxonomy" id="502779"/>
    <lineage>
        <taxon>Eukaryota</taxon>
        <taxon>Fungi</taxon>
        <taxon>Dikarya</taxon>
        <taxon>Ascomycota</taxon>
        <taxon>Pezizomycotina</taxon>
        <taxon>Eurotiomycetes</taxon>
        <taxon>Eurotiomycetidae</taxon>
        <taxon>Onygenales</taxon>
        <taxon>Ajellomycetaceae</taxon>
        <taxon>Paracoccidioides</taxon>
    </lineage>
</organism>
<dbReference type="GeneID" id="26971199"/>
<dbReference type="Proteomes" id="UP000002059">
    <property type="component" value="Partially assembled WGS sequence"/>
</dbReference>
<name>A0A0A2V304_PARBA</name>
<proteinExistence type="predicted"/>
<dbReference type="RefSeq" id="XP_015702316.1">
    <property type="nucleotide sequence ID" value="XM_015848074.1"/>
</dbReference>
<dbReference type="EMBL" id="KN294031">
    <property type="protein sequence ID" value="KGQ00737.1"/>
    <property type="molecule type" value="Genomic_DNA"/>
</dbReference>
<reference evidence="1 2" key="1">
    <citation type="journal article" date="2011" name="PLoS Genet.">
        <title>Comparative genomic analysis of human fungal pathogens causing paracoccidioidomycosis.</title>
        <authorList>
            <person name="Desjardins C.A."/>
            <person name="Champion M.D."/>
            <person name="Holder J.W."/>
            <person name="Muszewska A."/>
            <person name="Goldberg J."/>
            <person name="Bailao A.M."/>
            <person name="Brigido M.M."/>
            <person name="Ferreira M.E."/>
            <person name="Garcia A.M."/>
            <person name="Grynberg M."/>
            <person name="Gujja S."/>
            <person name="Heiman D.I."/>
            <person name="Henn M.R."/>
            <person name="Kodira C.D."/>
            <person name="Leon-Narvaez H."/>
            <person name="Longo L.V."/>
            <person name="Ma L.J."/>
            <person name="Malavazi I."/>
            <person name="Matsuo A.L."/>
            <person name="Morais F.V."/>
            <person name="Pereira M."/>
            <person name="Rodriguez-Brito S."/>
            <person name="Sakthikumar S."/>
            <person name="Salem-Izacc S.M."/>
            <person name="Sykes S.M."/>
            <person name="Teixeira M.M."/>
            <person name="Vallejo M.C."/>
            <person name="Walter M.E."/>
            <person name="Yandava C."/>
            <person name="Young S."/>
            <person name="Zeng Q."/>
            <person name="Zucker J."/>
            <person name="Felipe M.S."/>
            <person name="Goldman G.H."/>
            <person name="Haas B.J."/>
            <person name="McEwen J.G."/>
            <person name="Nino-Vega G."/>
            <person name="Puccia R."/>
            <person name="San-Blas G."/>
            <person name="Soares C.M."/>
            <person name="Birren B.W."/>
            <person name="Cuomo C.A."/>
        </authorList>
    </citation>
    <scope>NUCLEOTIDE SEQUENCE [LARGE SCALE GENOMIC DNA]</scope>
    <source>
        <strain evidence="2">ATCC MYA-826 / Pb01</strain>
    </source>
</reference>
<protein>
    <submittedName>
        <fullName evidence="1">Uncharacterized protein</fullName>
    </submittedName>
</protein>
<dbReference type="VEuPathDB" id="FungiDB:PAAG_12601"/>
<sequence>MAQAENMANVNIIMMGSAGQPIQIALLKNEGPPTW</sequence>
<keyword evidence="2" id="KW-1185">Reference proteome</keyword>
<dbReference type="KEGG" id="pbl:PAAG_12601"/>
<evidence type="ECO:0000313" key="2">
    <source>
        <dbReference type="Proteomes" id="UP000002059"/>
    </source>
</evidence>
<accession>A0A0A2V304</accession>